<organism evidence="2">
    <name type="scientific">Clandestinovirus</name>
    <dbReference type="NCBI Taxonomy" id="2831644"/>
    <lineage>
        <taxon>Viruses</taxon>
    </lineage>
</organism>
<gene>
    <name evidence="2" type="ORF">KOM_12_253</name>
</gene>
<reference evidence="2" key="1">
    <citation type="submission" date="2021-06" db="EMBL/GenBank/DDBJ databases">
        <authorList>
            <person name="Rolland C."/>
        </authorList>
    </citation>
    <scope>NUCLEOTIDE SEQUENCE</scope>
    <source>
        <strain evidence="2">347.936635</strain>
    </source>
</reference>
<dbReference type="GO" id="GO:0000309">
    <property type="term" value="F:nicotinamide-nucleotide adenylyltransferase activity"/>
    <property type="evidence" value="ECO:0007669"/>
    <property type="project" value="TreeGrafter"/>
</dbReference>
<evidence type="ECO:0000259" key="1">
    <source>
        <dbReference type="Pfam" id="PF01467"/>
    </source>
</evidence>
<dbReference type="InterPro" id="IPR051182">
    <property type="entry name" value="Euk_NMN_adenylyltrnsfrase"/>
</dbReference>
<protein>
    <submittedName>
        <fullName evidence="2">Nicotinic acid mononucleotide adenylyltransferase</fullName>
    </submittedName>
</protein>
<dbReference type="EMBL" id="MZ420154">
    <property type="protein sequence ID" value="QYA18522.1"/>
    <property type="molecule type" value="Genomic_DNA"/>
</dbReference>
<dbReference type="InterPro" id="IPR014729">
    <property type="entry name" value="Rossmann-like_a/b/a_fold"/>
</dbReference>
<dbReference type="InterPro" id="IPR004821">
    <property type="entry name" value="Cyt_trans-like"/>
</dbReference>
<dbReference type="GO" id="GO:0009435">
    <property type="term" value="P:NAD+ biosynthetic process"/>
    <property type="evidence" value="ECO:0007669"/>
    <property type="project" value="TreeGrafter"/>
</dbReference>
<dbReference type="Pfam" id="PF01467">
    <property type="entry name" value="CTP_transf_like"/>
    <property type="match status" value="1"/>
</dbReference>
<name>A0A8F8KLV6_9VIRU</name>
<dbReference type="PANTHER" id="PTHR12039">
    <property type="entry name" value="NICOTINAMIDE MONONUCLEOTIDE ADENYLYLTRANSFERASE"/>
    <property type="match status" value="1"/>
</dbReference>
<dbReference type="GO" id="GO:0004515">
    <property type="term" value="F:nicotinate-nucleotide adenylyltransferase activity"/>
    <property type="evidence" value="ECO:0007669"/>
    <property type="project" value="TreeGrafter"/>
</dbReference>
<dbReference type="Gene3D" id="3.40.50.620">
    <property type="entry name" value="HUPs"/>
    <property type="match status" value="1"/>
</dbReference>
<keyword evidence="2" id="KW-0548">Nucleotidyltransferase</keyword>
<dbReference type="PANTHER" id="PTHR12039:SF0">
    <property type="entry name" value="NICOTINAMIDE-NUCLEOTIDE ADENYLYLTRANSFERASE"/>
    <property type="match status" value="1"/>
</dbReference>
<feature type="domain" description="Cytidyltransferase-like" evidence="1">
    <location>
        <begin position="34"/>
        <end position="300"/>
    </location>
</feature>
<sequence length="343" mass="39509">MIKNDETLTPLTKIRQQLQQYEQTGSKKRLTILIATGSYNPVHPGHFTMFNVAKEHLEKNHDVHVIGGFISPSHQEHVSKKLGSLAMKSDERIHLLNLATEDSDWIQVSSWECTQPSFVHLGIVTESIEQFVRQSLNIDVDAFYLCGSDLALKAEFHVGSRNMKFVCVQRPGSDHQLVQERAEYLEIVEQTSKRIVDALQKIQDANGHFEDMDEELLTDLKTPTVANRVLQTLGLNDEPMEFVKLTQRTLIRKMENEAREKNTLVFMPASIAMPLEAKYKYEFVLVEDWSSDLSSTKVREHMTAKKDLSVLVLYSDMCRVSKGWIKVYHHIRDKYLWSDIAYE</sequence>
<evidence type="ECO:0000313" key="2">
    <source>
        <dbReference type="EMBL" id="QYA18522.1"/>
    </source>
</evidence>
<keyword evidence="2" id="KW-0808">Transferase</keyword>
<accession>A0A8F8KLV6</accession>
<dbReference type="SUPFAM" id="SSF52374">
    <property type="entry name" value="Nucleotidylyl transferase"/>
    <property type="match status" value="1"/>
</dbReference>
<proteinExistence type="predicted"/>